<evidence type="ECO:0000313" key="1">
    <source>
        <dbReference type="EMBL" id="MFC5292274.1"/>
    </source>
</evidence>
<name>A0ABW0F235_9HYPH</name>
<accession>A0ABW0F235</accession>
<evidence type="ECO:0000313" key="2">
    <source>
        <dbReference type="Proteomes" id="UP001595976"/>
    </source>
</evidence>
<protein>
    <submittedName>
        <fullName evidence="1">PAAR domain-containing protein</fullName>
    </submittedName>
</protein>
<reference evidence="2" key="1">
    <citation type="journal article" date="2019" name="Int. J. Syst. Evol. Microbiol.">
        <title>The Global Catalogue of Microorganisms (GCM) 10K type strain sequencing project: providing services to taxonomists for standard genome sequencing and annotation.</title>
        <authorList>
            <consortium name="The Broad Institute Genomics Platform"/>
            <consortium name="The Broad Institute Genome Sequencing Center for Infectious Disease"/>
            <person name="Wu L."/>
            <person name="Ma J."/>
        </authorList>
    </citation>
    <scope>NUCLEOTIDE SEQUENCE [LARGE SCALE GENOMIC DNA]</scope>
    <source>
        <strain evidence="2">CGMCC 1.15643</strain>
    </source>
</reference>
<dbReference type="InterPro" id="IPR008727">
    <property type="entry name" value="PAAR_motif"/>
</dbReference>
<dbReference type="RefSeq" id="WP_260347667.1">
    <property type="nucleotide sequence ID" value="NZ_JAOAOS010000001.1"/>
</dbReference>
<organism evidence="1 2">
    <name type="scientific">Bosea minatitlanensis</name>
    <dbReference type="NCBI Taxonomy" id="128782"/>
    <lineage>
        <taxon>Bacteria</taxon>
        <taxon>Pseudomonadati</taxon>
        <taxon>Pseudomonadota</taxon>
        <taxon>Alphaproteobacteria</taxon>
        <taxon>Hyphomicrobiales</taxon>
        <taxon>Boseaceae</taxon>
        <taxon>Bosea</taxon>
    </lineage>
</organism>
<comment type="caution">
    <text evidence="1">The sequence shown here is derived from an EMBL/GenBank/DDBJ whole genome shotgun (WGS) entry which is preliminary data.</text>
</comment>
<proteinExistence type="predicted"/>
<dbReference type="Pfam" id="PF05488">
    <property type="entry name" value="PAAR_motif"/>
    <property type="match status" value="1"/>
</dbReference>
<dbReference type="Proteomes" id="UP001595976">
    <property type="component" value="Unassembled WGS sequence"/>
</dbReference>
<dbReference type="EMBL" id="JBHSLI010000001">
    <property type="protein sequence ID" value="MFC5292274.1"/>
    <property type="molecule type" value="Genomic_DNA"/>
</dbReference>
<sequence>MPGIAVEGLDAAGGAQLAGGQGFVTAGGHLVVVLGDPVTPHPPFPPHSAAPFMAEGCDWLTINGIPVCREGHQANCGHATTGRPWVQVIG</sequence>
<gene>
    <name evidence="1" type="ORF">ACFPK2_04630</name>
</gene>
<keyword evidence="2" id="KW-1185">Reference proteome</keyword>
<dbReference type="Gene3D" id="2.60.200.60">
    <property type="match status" value="1"/>
</dbReference>